<evidence type="ECO:0000313" key="3">
    <source>
        <dbReference type="WBParaSite" id="ECPE_0001149601-mRNA-1"/>
    </source>
</evidence>
<organism evidence="3">
    <name type="scientific">Echinostoma caproni</name>
    <dbReference type="NCBI Taxonomy" id="27848"/>
    <lineage>
        <taxon>Eukaryota</taxon>
        <taxon>Metazoa</taxon>
        <taxon>Spiralia</taxon>
        <taxon>Lophotrochozoa</taxon>
        <taxon>Platyhelminthes</taxon>
        <taxon>Trematoda</taxon>
        <taxon>Digenea</taxon>
        <taxon>Plagiorchiida</taxon>
        <taxon>Echinostomata</taxon>
        <taxon>Echinostomatoidea</taxon>
        <taxon>Echinostomatidae</taxon>
        <taxon>Echinostoma</taxon>
    </lineage>
</organism>
<reference evidence="3" key="1">
    <citation type="submission" date="2016-06" db="UniProtKB">
        <authorList>
            <consortium name="WormBaseParasite"/>
        </authorList>
    </citation>
    <scope>IDENTIFICATION</scope>
</reference>
<proteinExistence type="predicted"/>
<dbReference type="Proteomes" id="UP000272942">
    <property type="component" value="Unassembled WGS sequence"/>
</dbReference>
<evidence type="ECO:0000313" key="1">
    <source>
        <dbReference type="EMBL" id="VDP88531.1"/>
    </source>
</evidence>
<dbReference type="EMBL" id="UZAN01050882">
    <property type="protein sequence ID" value="VDP88531.1"/>
    <property type="molecule type" value="Genomic_DNA"/>
</dbReference>
<dbReference type="WBParaSite" id="ECPE_0001149601-mRNA-1">
    <property type="protein sequence ID" value="ECPE_0001149601-mRNA-1"/>
    <property type="gene ID" value="ECPE_0001149601"/>
</dbReference>
<gene>
    <name evidence="1" type="ORF">ECPE_LOCUS11461</name>
</gene>
<reference evidence="1 2" key="2">
    <citation type="submission" date="2018-11" db="EMBL/GenBank/DDBJ databases">
        <authorList>
            <consortium name="Pathogen Informatics"/>
        </authorList>
    </citation>
    <scope>NUCLEOTIDE SEQUENCE [LARGE SCALE GENOMIC DNA]</scope>
    <source>
        <strain evidence="1 2">Egypt</strain>
    </source>
</reference>
<dbReference type="OrthoDB" id="420169at2759"/>
<keyword evidence="2" id="KW-1185">Reference proteome</keyword>
<sequence length="187" mass="20909">MQRSFLPREECCEVLLTFVSTTKGKLLGFKEQPPIVTFNTRRAARNCDASANIKPSTVFSKLTSHCTAIETRSQRHSPSDELFIKIAAAAVTESSISLRTEVLVATNESQEQKVAADYSRTVNCFSLLDAYSRPKTGEMEEEISQYTTFSSVCENKLYTAFTVGDDLDKFRWTSLVIIYSALSFKGN</sequence>
<dbReference type="AlphaFoldDB" id="A0A183AWX6"/>
<protein>
    <submittedName>
        <fullName evidence="1 3">Uncharacterized protein</fullName>
    </submittedName>
</protein>
<accession>A0A183AWX6</accession>
<name>A0A183AWX6_9TREM</name>
<evidence type="ECO:0000313" key="2">
    <source>
        <dbReference type="Proteomes" id="UP000272942"/>
    </source>
</evidence>